<dbReference type="AlphaFoldDB" id="A0AAW8H4L2"/>
<organism evidence="2 3">
    <name type="scientific">Enterobacter soli</name>
    <dbReference type="NCBI Taxonomy" id="885040"/>
    <lineage>
        <taxon>Bacteria</taxon>
        <taxon>Pseudomonadati</taxon>
        <taxon>Pseudomonadota</taxon>
        <taxon>Gammaproteobacteria</taxon>
        <taxon>Enterobacterales</taxon>
        <taxon>Enterobacteriaceae</taxon>
        <taxon>Enterobacter</taxon>
    </lineage>
</organism>
<gene>
    <name evidence="2" type="ORF">RBJ67_07600</name>
</gene>
<feature type="transmembrane region" description="Helical" evidence="1">
    <location>
        <begin position="6"/>
        <end position="23"/>
    </location>
</feature>
<reference evidence="2 3" key="1">
    <citation type="submission" date="2023-08" db="EMBL/GenBank/DDBJ databases">
        <authorList>
            <person name="Dale J."/>
        </authorList>
    </citation>
    <scope>NUCLEOTIDE SEQUENCE [LARGE SCALE GENOMIC DNA]</scope>
    <source>
        <strain evidence="2 3">2023EL-00788</strain>
    </source>
</reference>
<name>A0AAW8H4L2_9ENTR</name>
<protein>
    <submittedName>
        <fullName evidence="2">Uncharacterized protein</fullName>
    </submittedName>
</protein>
<evidence type="ECO:0000313" key="3">
    <source>
        <dbReference type="Proteomes" id="UP001225042"/>
    </source>
</evidence>
<comment type="caution">
    <text evidence="2">The sequence shown here is derived from an EMBL/GenBank/DDBJ whole genome shotgun (WGS) entry which is preliminary data.</text>
</comment>
<keyword evidence="1" id="KW-0472">Membrane</keyword>
<evidence type="ECO:0000256" key="1">
    <source>
        <dbReference type="SAM" id="Phobius"/>
    </source>
</evidence>
<keyword evidence="1" id="KW-0812">Transmembrane</keyword>
<dbReference type="EMBL" id="JAVDKS010000003">
    <property type="protein sequence ID" value="MDQ2256007.1"/>
    <property type="molecule type" value="Genomic_DNA"/>
</dbReference>
<evidence type="ECO:0000313" key="2">
    <source>
        <dbReference type="EMBL" id="MDQ2256007.1"/>
    </source>
</evidence>
<dbReference type="Proteomes" id="UP001225042">
    <property type="component" value="Unassembled WGS sequence"/>
</dbReference>
<proteinExistence type="predicted"/>
<dbReference type="RefSeq" id="WP_257273985.1">
    <property type="nucleotide sequence ID" value="NZ_JANJQG010000012.1"/>
</dbReference>
<keyword evidence="1" id="KW-1133">Transmembrane helix</keyword>
<accession>A0AAW8H4L2</accession>
<sequence length="63" mass="7403">MLKALATIYVIGFFIVGLFLTFTSEMTTSESMDIAAEWPYRLYKYVDLYFTMKEYSQETTFGK</sequence>
<keyword evidence="3" id="KW-1185">Reference proteome</keyword>